<dbReference type="KEGG" id="puo:RZN69_13530"/>
<dbReference type="EMBL" id="CP136920">
    <property type="protein sequence ID" value="WOO39639.1"/>
    <property type="molecule type" value="Genomic_DNA"/>
</dbReference>
<sequence length="251" mass="28166">MDKDTVKQIMSAYRPGGQDREDANMQEAIAACDHDIAMKQWQIEEQQFDRSVADALGSIRGPDKGMETLLSMHDLASAKQGLFSRMLPWISFAAIVALLTSMTWNYLNQTKSTEYTRADIAEKEILQMVESVMPLDYLNTSIPEMKAWLEAQNAPTLNALPRNLTKLSPAGCRVFLDQQGNAVSLVCLLMNGQPVHILIMNTDTELARSLTKNTWETKDGWSLFTWNQNKHTLTMISEVSLGTLRTQLQPG</sequence>
<proteinExistence type="predicted"/>
<organism evidence="2 3">
    <name type="scientific">Rubellicoccus peritrichatus</name>
    <dbReference type="NCBI Taxonomy" id="3080537"/>
    <lineage>
        <taxon>Bacteria</taxon>
        <taxon>Pseudomonadati</taxon>
        <taxon>Verrucomicrobiota</taxon>
        <taxon>Opitutia</taxon>
        <taxon>Puniceicoccales</taxon>
        <taxon>Cerasicoccaceae</taxon>
        <taxon>Rubellicoccus</taxon>
    </lineage>
</organism>
<accession>A0AAQ3L832</accession>
<name>A0AAQ3L832_9BACT</name>
<dbReference type="Proteomes" id="UP001304300">
    <property type="component" value="Chromosome"/>
</dbReference>
<keyword evidence="1" id="KW-0472">Membrane</keyword>
<evidence type="ECO:0000256" key="1">
    <source>
        <dbReference type="SAM" id="Phobius"/>
    </source>
</evidence>
<dbReference type="AlphaFoldDB" id="A0AAQ3L832"/>
<feature type="transmembrane region" description="Helical" evidence="1">
    <location>
        <begin position="87"/>
        <end position="107"/>
    </location>
</feature>
<keyword evidence="1" id="KW-0812">Transmembrane</keyword>
<keyword evidence="3" id="KW-1185">Reference proteome</keyword>
<reference evidence="2 3" key="1">
    <citation type="submission" date="2023-10" db="EMBL/GenBank/DDBJ databases">
        <title>Rubellicoccus peritrichatus gen. nov., sp. nov., isolated from an algae of coral reef tank.</title>
        <authorList>
            <person name="Luo J."/>
        </authorList>
    </citation>
    <scope>NUCLEOTIDE SEQUENCE [LARGE SCALE GENOMIC DNA]</scope>
    <source>
        <strain evidence="2 3">CR14</strain>
    </source>
</reference>
<gene>
    <name evidence="2" type="ORF">RZN69_13530</name>
</gene>
<protein>
    <submittedName>
        <fullName evidence="2">Uncharacterized protein</fullName>
    </submittedName>
</protein>
<keyword evidence="1" id="KW-1133">Transmembrane helix</keyword>
<evidence type="ECO:0000313" key="3">
    <source>
        <dbReference type="Proteomes" id="UP001304300"/>
    </source>
</evidence>
<dbReference type="RefSeq" id="WP_317831608.1">
    <property type="nucleotide sequence ID" value="NZ_CP136920.1"/>
</dbReference>
<evidence type="ECO:0000313" key="2">
    <source>
        <dbReference type="EMBL" id="WOO39639.1"/>
    </source>
</evidence>